<dbReference type="InterPro" id="IPR052941">
    <property type="entry name" value="StomDev_PlantInt_Reg"/>
</dbReference>
<keyword evidence="2" id="KW-1185">Reference proteome</keyword>
<protein>
    <submittedName>
        <fullName evidence="1">Uncharacterized protein</fullName>
    </submittedName>
</protein>
<dbReference type="InterPro" id="IPR032675">
    <property type="entry name" value="LRR_dom_sf"/>
</dbReference>
<dbReference type="PROSITE" id="PS51450">
    <property type="entry name" value="LRR"/>
    <property type="match status" value="1"/>
</dbReference>
<dbReference type="Pfam" id="PF00560">
    <property type="entry name" value="LRR_1"/>
    <property type="match status" value="5"/>
</dbReference>
<dbReference type="EMBL" id="JBBPBM010000036">
    <property type="protein sequence ID" value="KAK8529677.1"/>
    <property type="molecule type" value="Genomic_DNA"/>
</dbReference>
<dbReference type="PANTHER" id="PTHR48004:SF58">
    <property type="entry name" value="OS01G0162200 PROTEIN"/>
    <property type="match status" value="1"/>
</dbReference>
<name>A0ABR2D4V1_9ROSI</name>
<evidence type="ECO:0000313" key="1">
    <source>
        <dbReference type="EMBL" id="KAK8529677.1"/>
    </source>
</evidence>
<dbReference type="Proteomes" id="UP001472677">
    <property type="component" value="Unassembled WGS sequence"/>
</dbReference>
<organism evidence="1 2">
    <name type="scientific">Hibiscus sabdariffa</name>
    <name type="common">roselle</name>
    <dbReference type="NCBI Taxonomy" id="183260"/>
    <lineage>
        <taxon>Eukaryota</taxon>
        <taxon>Viridiplantae</taxon>
        <taxon>Streptophyta</taxon>
        <taxon>Embryophyta</taxon>
        <taxon>Tracheophyta</taxon>
        <taxon>Spermatophyta</taxon>
        <taxon>Magnoliopsida</taxon>
        <taxon>eudicotyledons</taxon>
        <taxon>Gunneridae</taxon>
        <taxon>Pentapetalae</taxon>
        <taxon>rosids</taxon>
        <taxon>malvids</taxon>
        <taxon>Malvales</taxon>
        <taxon>Malvaceae</taxon>
        <taxon>Malvoideae</taxon>
        <taxon>Hibiscus</taxon>
    </lineage>
</organism>
<dbReference type="SUPFAM" id="SSF52058">
    <property type="entry name" value="L domain-like"/>
    <property type="match status" value="1"/>
</dbReference>
<gene>
    <name evidence="1" type="ORF">V6N12_060453</name>
</gene>
<sequence>MLEHWYLNSTLFAQFKELKELELSGNNIRGFTSPHKLRELKQLQRLDMHDNFIEDASDFCWGKRALPSLYHLDLSVNYLTGFIPECLCHSLPLTELILSDNNLHGSISSCLSNLTSLELLDLSINQFCGFFPSSLAHNLTSIESLVLSRNQFTGKVSFAIFANLSRLGQPDVSYNDHLERETESQAWFPSLNMYVLNLAGCSLGKFPSFLSTQNNLKSLDLSDNFLVGTIPSWVMHNTTSQLKIKDNSLSGPFLEIFRNISSQLTSLDVLDNSFQGPFPEDIGLIFPELVHLNASDNGFNGHIPPSFGAKQVEGIYTSQKFKFAQA</sequence>
<dbReference type="PANTHER" id="PTHR48004">
    <property type="entry name" value="OS01G0149700 PROTEIN"/>
    <property type="match status" value="1"/>
</dbReference>
<reference evidence="1 2" key="1">
    <citation type="journal article" date="2024" name="G3 (Bethesda)">
        <title>Genome assembly of Hibiscus sabdariffa L. provides insights into metabolisms of medicinal natural products.</title>
        <authorList>
            <person name="Kim T."/>
        </authorList>
    </citation>
    <scope>NUCLEOTIDE SEQUENCE [LARGE SCALE GENOMIC DNA]</scope>
    <source>
        <strain evidence="1">TK-2024</strain>
        <tissue evidence="1">Old leaves</tissue>
    </source>
</reference>
<evidence type="ECO:0000313" key="2">
    <source>
        <dbReference type="Proteomes" id="UP001472677"/>
    </source>
</evidence>
<comment type="caution">
    <text evidence="1">The sequence shown here is derived from an EMBL/GenBank/DDBJ whole genome shotgun (WGS) entry which is preliminary data.</text>
</comment>
<dbReference type="InterPro" id="IPR001611">
    <property type="entry name" value="Leu-rich_rpt"/>
</dbReference>
<accession>A0ABR2D4V1</accession>
<dbReference type="Gene3D" id="3.80.10.10">
    <property type="entry name" value="Ribonuclease Inhibitor"/>
    <property type="match status" value="3"/>
</dbReference>
<proteinExistence type="predicted"/>